<keyword evidence="2" id="KW-1185">Reference proteome</keyword>
<dbReference type="KEGG" id="poy:PAM_384"/>
<sequence length="62" mass="7572">MITHHETFRPMKTSYTSKSILFQKSPDKMKKLINHFPKFWNTKWILNKLNHSTPPQYIQNLR</sequence>
<reference evidence="1 2" key="1">
    <citation type="journal article" date="2004" name="Nat. Genet.">
        <title>Reductive evolution suggested from the complete genome sequence of a plant-pathogenic phytoplasma.</title>
        <authorList>
            <person name="Oshima K."/>
            <person name="Kakizawa S."/>
            <person name="Nishigawa H."/>
            <person name="Jung H.-Y."/>
            <person name="Wei W."/>
            <person name="Suzuki S."/>
            <person name="Arashida R."/>
            <person name="Nakata D."/>
            <person name="Miyata S."/>
            <person name="Ugaki M."/>
            <person name="Namba S."/>
        </authorList>
    </citation>
    <scope>NUCLEOTIDE SEQUENCE [LARGE SCALE GENOMIC DNA]</scope>
    <source>
        <strain evidence="2">OY-M</strain>
    </source>
</reference>
<gene>
    <name evidence="1" type="ordered locus">PAM_384</name>
</gene>
<protein>
    <submittedName>
        <fullName evidence="1">Uncharacterized protein</fullName>
    </submittedName>
</protein>
<dbReference type="eggNOG" id="COG2801">
    <property type="taxonomic scope" value="Bacteria"/>
</dbReference>
<dbReference type="EMBL" id="AP006628">
    <property type="protein sequence ID" value="BAD04469.1"/>
    <property type="molecule type" value="Genomic_DNA"/>
</dbReference>
<dbReference type="AlphaFoldDB" id="Q6YQI9"/>
<dbReference type="STRING" id="262768.PAM_384"/>
<evidence type="ECO:0000313" key="2">
    <source>
        <dbReference type="Proteomes" id="UP000002523"/>
    </source>
</evidence>
<accession>Q6YQI9</accession>
<dbReference type="HOGENOM" id="CLU_027402_41_5_14"/>
<dbReference type="Proteomes" id="UP000002523">
    <property type="component" value="Chromosome"/>
</dbReference>
<name>Q6YQI9_ONYPE</name>
<proteinExistence type="predicted"/>
<evidence type="ECO:0000313" key="1">
    <source>
        <dbReference type="EMBL" id="BAD04469.1"/>
    </source>
</evidence>
<organism evidence="1 2">
    <name type="scientific">Onion yellows phytoplasma (strain OY-M)</name>
    <dbReference type="NCBI Taxonomy" id="262768"/>
    <lineage>
        <taxon>Bacteria</taxon>
        <taxon>Bacillati</taxon>
        <taxon>Mycoplasmatota</taxon>
        <taxon>Mollicutes</taxon>
        <taxon>Acholeplasmatales</taxon>
        <taxon>Acholeplasmataceae</taxon>
        <taxon>Candidatus Phytoplasma</taxon>
        <taxon>16SrI (Aster yellows group)</taxon>
    </lineage>
</organism>